<dbReference type="AlphaFoldDB" id="I3D191"/>
<name>I3D191_9ARCH</name>
<evidence type="ECO:0000313" key="1">
    <source>
        <dbReference type="EMBL" id="EIJ65484.1"/>
    </source>
</evidence>
<reference evidence="1 2" key="1">
    <citation type="journal article" date="2012" name="J. Bacteriol.">
        <title>Genome sequence of "Candidatus Nitrosopumilus salaria" BD31, an ammonia-oxidizing archaeon from the San Francisco Bay estuary.</title>
        <authorList>
            <person name="Mosier A.C."/>
            <person name="Allen E.E."/>
            <person name="Kim M."/>
            <person name="Ferriera S."/>
            <person name="Francis C.A."/>
        </authorList>
    </citation>
    <scope>NUCLEOTIDE SEQUENCE [LARGE SCALE GENOMIC DNA]</scope>
    <source>
        <strain evidence="1 2">BD31</strain>
    </source>
</reference>
<dbReference type="EMBL" id="AEXL02000120">
    <property type="protein sequence ID" value="EIJ65484.1"/>
    <property type="molecule type" value="Genomic_DNA"/>
</dbReference>
<protein>
    <submittedName>
        <fullName evidence="1">Uncharacterized protein</fullName>
    </submittedName>
</protein>
<evidence type="ECO:0000313" key="2">
    <source>
        <dbReference type="Proteomes" id="UP000003423"/>
    </source>
</evidence>
<accession>I3D191</accession>
<dbReference type="Proteomes" id="UP000003423">
    <property type="component" value="Unassembled WGS sequence"/>
</dbReference>
<organism evidence="1 2">
    <name type="scientific">Candidatus Nitrosopumilus salarius BD31</name>
    <dbReference type="NCBI Taxonomy" id="859350"/>
    <lineage>
        <taxon>Archaea</taxon>
        <taxon>Nitrososphaerota</taxon>
        <taxon>Nitrososphaeria</taxon>
        <taxon>Nitrosopumilales</taxon>
        <taxon>Nitrosopumilaceae</taxon>
        <taxon>Nitrosopumilus</taxon>
    </lineage>
</organism>
<proteinExistence type="predicted"/>
<sequence length="58" mass="6748">MNELLDYILGLAEGLDEVMKIVNSFCEITRTSTQHYQMQTFMAKKSSLNSNWFARQLT</sequence>
<comment type="caution">
    <text evidence="1">The sequence shown here is derived from an EMBL/GenBank/DDBJ whole genome shotgun (WGS) entry which is preliminary data.</text>
</comment>
<keyword evidence="2" id="KW-1185">Reference proteome</keyword>
<dbReference type="PATRIC" id="fig|859350.6.peg.1496"/>
<gene>
    <name evidence="1" type="ORF">BD31_I0732</name>
</gene>